<evidence type="ECO:0000313" key="8">
    <source>
        <dbReference type="Proteomes" id="UP000198670"/>
    </source>
</evidence>
<dbReference type="SUPFAM" id="SSF88659">
    <property type="entry name" value="Sigma3 and sigma4 domains of RNA polymerase sigma factors"/>
    <property type="match status" value="1"/>
</dbReference>
<protein>
    <submittedName>
        <fullName evidence="7">RNA polymerase sigma-70 factor, ECF subfamily</fullName>
    </submittedName>
</protein>
<dbReference type="InterPro" id="IPR014284">
    <property type="entry name" value="RNA_pol_sigma-70_dom"/>
</dbReference>
<keyword evidence="4" id="KW-0804">Transcription</keyword>
<keyword evidence="3" id="KW-0731">Sigma factor</keyword>
<evidence type="ECO:0000259" key="5">
    <source>
        <dbReference type="Pfam" id="PF04542"/>
    </source>
</evidence>
<dbReference type="OrthoDB" id="655312at2"/>
<evidence type="ECO:0000256" key="3">
    <source>
        <dbReference type="ARBA" id="ARBA00023082"/>
    </source>
</evidence>
<keyword evidence="8" id="KW-1185">Reference proteome</keyword>
<dbReference type="InterPro" id="IPR036388">
    <property type="entry name" value="WH-like_DNA-bd_sf"/>
</dbReference>
<sequence length="200" mass="23645">MVSGQHMEERDLLARLREGDHQAFQALYHRYKLRLAGSLLRMLKSPDWVEEVLQDLFMRLWVHRAEIDPERPIKAYLFRIAENLVRDVFRQTARSQQMQQELVHVMGHAYRHVEEQLLSSELAEELRIAIDLLPPKRREVYRLCKLESKSYEEVGQLLKISPGTINDHIKKANSFLRRHLAQHAELSGMLLVWCLLYPLV</sequence>
<dbReference type="InterPro" id="IPR007627">
    <property type="entry name" value="RNA_pol_sigma70_r2"/>
</dbReference>
<dbReference type="Pfam" id="PF04542">
    <property type="entry name" value="Sigma70_r2"/>
    <property type="match status" value="1"/>
</dbReference>
<dbReference type="Gene3D" id="1.10.10.10">
    <property type="entry name" value="Winged helix-like DNA-binding domain superfamily/Winged helix DNA-binding domain"/>
    <property type="match status" value="1"/>
</dbReference>
<name>A0A1I3CHX6_9SPHI</name>
<gene>
    <name evidence="7" type="ORF">SAMN05444682_10144</name>
</gene>
<dbReference type="InterPro" id="IPR039425">
    <property type="entry name" value="RNA_pol_sigma-70-like"/>
</dbReference>
<reference evidence="7 8" key="1">
    <citation type="submission" date="2016-10" db="EMBL/GenBank/DDBJ databases">
        <authorList>
            <person name="de Groot N.N."/>
        </authorList>
    </citation>
    <scope>NUCLEOTIDE SEQUENCE [LARGE SCALE GENOMIC DNA]</scope>
    <source>
        <strain evidence="7 8">RK1</strain>
    </source>
</reference>
<dbReference type="GO" id="GO:0016987">
    <property type="term" value="F:sigma factor activity"/>
    <property type="evidence" value="ECO:0007669"/>
    <property type="project" value="UniProtKB-KW"/>
</dbReference>
<comment type="similarity">
    <text evidence="1">Belongs to the sigma-70 factor family. ECF subfamily.</text>
</comment>
<dbReference type="AlphaFoldDB" id="A0A1I3CHX6"/>
<keyword evidence="2" id="KW-0805">Transcription regulation</keyword>
<dbReference type="GO" id="GO:0003677">
    <property type="term" value="F:DNA binding"/>
    <property type="evidence" value="ECO:0007669"/>
    <property type="project" value="InterPro"/>
</dbReference>
<evidence type="ECO:0000256" key="1">
    <source>
        <dbReference type="ARBA" id="ARBA00010641"/>
    </source>
</evidence>
<dbReference type="PANTHER" id="PTHR43133">
    <property type="entry name" value="RNA POLYMERASE ECF-TYPE SIGMA FACTO"/>
    <property type="match status" value="1"/>
</dbReference>
<dbReference type="Proteomes" id="UP000198670">
    <property type="component" value="Unassembled WGS sequence"/>
</dbReference>
<proteinExistence type="inferred from homology"/>
<evidence type="ECO:0000256" key="2">
    <source>
        <dbReference type="ARBA" id="ARBA00023015"/>
    </source>
</evidence>
<dbReference type="EMBL" id="FOQO01000001">
    <property type="protein sequence ID" value="SFH74075.1"/>
    <property type="molecule type" value="Genomic_DNA"/>
</dbReference>
<dbReference type="InterPro" id="IPR013249">
    <property type="entry name" value="RNA_pol_sigma70_r4_t2"/>
</dbReference>
<dbReference type="PANTHER" id="PTHR43133:SF46">
    <property type="entry name" value="RNA POLYMERASE SIGMA-70 FACTOR ECF SUBFAMILY"/>
    <property type="match status" value="1"/>
</dbReference>
<feature type="domain" description="RNA polymerase sigma factor 70 region 4 type 2" evidence="6">
    <location>
        <begin position="125"/>
        <end position="172"/>
    </location>
</feature>
<dbReference type="STRING" id="1477437.SAMN05444682_10144"/>
<feature type="domain" description="RNA polymerase sigma-70 region 2" evidence="5">
    <location>
        <begin position="27"/>
        <end position="94"/>
    </location>
</feature>
<evidence type="ECO:0000313" key="7">
    <source>
        <dbReference type="EMBL" id="SFH74075.1"/>
    </source>
</evidence>
<organism evidence="7 8">
    <name type="scientific">Parapedobacter indicus</name>
    <dbReference type="NCBI Taxonomy" id="1477437"/>
    <lineage>
        <taxon>Bacteria</taxon>
        <taxon>Pseudomonadati</taxon>
        <taxon>Bacteroidota</taxon>
        <taxon>Sphingobacteriia</taxon>
        <taxon>Sphingobacteriales</taxon>
        <taxon>Sphingobacteriaceae</taxon>
        <taxon>Parapedobacter</taxon>
    </lineage>
</organism>
<evidence type="ECO:0000259" key="6">
    <source>
        <dbReference type="Pfam" id="PF08281"/>
    </source>
</evidence>
<dbReference type="GO" id="GO:0006352">
    <property type="term" value="P:DNA-templated transcription initiation"/>
    <property type="evidence" value="ECO:0007669"/>
    <property type="project" value="InterPro"/>
</dbReference>
<evidence type="ECO:0000256" key="4">
    <source>
        <dbReference type="ARBA" id="ARBA00023163"/>
    </source>
</evidence>
<dbReference type="Pfam" id="PF08281">
    <property type="entry name" value="Sigma70_r4_2"/>
    <property type="match status" value="1"/>
</dbReference>
<dbReference type="InterPro" id="IPR013325">
    <property type="entry name" value="RNA_pol_sigma_r2"/>
</dbReference>
<dbReference type="NCBIfam" id="TIGR02937">
    <property type="entry name" value="sigma70-ECF"/>
    <property type="match status" value="1"/>
</dbReference>
<dbReference type="InterPro" id="IPR013324">
    <property type="entry name" value="RNA_pol_sigma_r3/r4-like"/>
</dbReference>
<dbReference type="SUPFAM" id="SSF88946">
    <property type="entry name" value="Sigma2 domain of RNA polymerase sigma factors"/>
    <property type="match status" value="1"/>
</dbReference>
<dbReference type="Gene3D" id="1.10.1740.10">
    <property type="match status" value="1"/>
</dbReference>
<accession>A0A1I3CHX6</accession>